<protein>
    <recommendedName>
        <fullName evidence="9">Carrier domain-containing protein</fullName>
    </recommendedName>
</protein>
<dbReference type="InterPro" id="IPR020841">
    <property type="entry name" value="PKS_Beta-ketoAc_synthase_dom"/>
</dbReference>
<dbReference type="Proteomes" id="UP001500483">
    <property type="component" value="Unassembled WGS sequence"/>
</dbReference>
<dbReference type="PANTHER" id="PTHR43775">
    <property type="entry name" value="FATTY ACID SYNTHASE"/>
    <property type="match status" value="1"/>
</dbReference>
<dbReference type="Pfam" id="PF00550">
    <property type="entry name" value="PP-binding"/>
    <property type="match status" value="1"/>
</dbReference>
<dbReference type="InterPro" id="IPR020806">
    <property type="entry name" value="PKS_PP-bd"/>
</dbReference>
<dbReference type="InterPro" id="IPR036736">
    <property type="entry name" value="ACP-like_sf"/>
</dbReference>
<dbReference type="PROSITE" id="PS52004">
    <property type="entry name" value="KS3_2"/>
    <property type="match status" value="1"/>
</dbReference>
<evidence type="ECO:0000256" key="3">
    <source>
        <dbReference type="ARBA" id="ARBA00022679"/>
    </source>
</evidence>
<evidence type="ECO:0000256" key="1">
    <source>
        <dbReference type="ARBA" id="ARBA00022450"/>
    </source>
</evidence>
<dbReference type="PROSITE" id="PS00012">
    <property type="entry name" value="PHOSPHOPANTETHEINE"/>
    <property type="match status" value="1"/>
</dbReference>
<dbReference type="Pfam" id="PF00109">
    <property type="entry name" value="ketoacyl-synt"/>
    <property type="match status" value="1"/>
</dbReference>
<dbReference type="InterPro" id="IPR016039">
    <property type="entry name" value="Thiolase-like"/>
</dbReference>
<evidence type="ECO:0000259" key="6">
    <source>
        <dbReference type="PROSITE" id="PS52004"/>
    </source>
</evidence>
<evidence type="ECO:0000313" key="7">
    <source>
        <dbReference type="EMBL" id="GAA3354003.1"/>
    </source>
</evidence>
<dbReference type="CDD" id="cd00833">
    <property type="entry name" value="PKS"/>
    <property type="match status" value="1"/>
</dbReference>
<dbReference type="PROSITE" id="PS50075">
    <property type="entry name" value="CARRIER"/>
    <property type="match status" value="1"/>
</dbReference>
<dbReference type="InterPro" id="IPR050091">
    <property type="entry name" value="PKS_NRPS_Biosynth_Enz"/>
</dbReference>
<dbReference type="Gene3D" id="3.40.47.10">
    <property type="match status" value="1"/>
</dbReference>
<evidence type="ECO:0008006" key="9">
    <source>
        <dbReference type="Google" id="ProtNLM"/>
    </source>
</evidence>
<dbReference type="InterPro" id="IPR018201">
    <property type="entry name" value="Ketoacyl_synth_AS"/>
</dbReference>
<comment type="caution">
    <text evidence="7">The sequence shown here is derived from an EMBL/GenBank/DDBJ whole genome shotgun (WGS) entry which is preliminary data.</text>
</comment>
<organism evidence="7 8">
    <name type="scientific">Saccharopolyspora gregorii</name>
    <dbReference type="NCBI Taxonomy" id="33914"/>
    <lineage>
        <taxon>Bacteria</taxon>
        <taxon>Bacillati</taxon>
        <taxon>Actinomycetota</taxon>
        <taxon>Actinomycetes</taxon>
        <taxon>Pseudonocardiales</taxon>
        <taxon>Pseudonocardiaceae</taxon>
        <taxon>Saccharopolyspora</taxon>
    </lineage>
</organism>
<dbReference type="SUPFAM" id="SSF47336">
    <property type="entry name" value="ACP-like"/>
    <property type="match status" value="1"/>
</dbReference>
<keyword evidence="3" id="KW-0808">Transferase</keyword>
<feature type="domain" description="Ketosynthase family 3 (KS3)" evidence="6">
    <location>
        <begin position="207"/>
        <end position="477"/>
    </location>
</feature>
<gene>
    <name evidence="7" type="ORF">GCM10020366_09290</name>
</gene>
<keyword evidence="2" id="KW-0597">Phosphoprotein</keyword>
<evidence type="ECO:0000259" key="5">
    <source>
        <dbReference type="PROSITE" id="PS50075"/>
    </source>
</evidence>
<name>A0ABP6RKL2_9PSEU</name>
<accession>A0ABP6RKL2</accession>
<dbReference type="InterPro" id="IPR014030">
    <property type="entry name" value="Ketoacyl_synth_N"/>
</dbReference>
<feature type="domain" description="Carrier" evidence="5">
    <location>
        <begin position="114"/>
        <end position="189"/>
    </location>
</feature>
<dbReference type="PANTHER" id="PTHR43775:SF51">
    <property type="entry name" value="INACTIVE PHENOLPHTHIOCEROL SYNTHESIS POLYKETIDE SYNTHASE TYPE I PKS1-RELATED"/>
    <property type="match status" value="1"/>
</dbReference>
<dbReference type="InterPro" id="IPR006162">
    <property type="entry name" value="Ppantetheine_attach_site"/>
</dbReference>
<evidence type="ECO:0000256" key="2">
    <source>
        <dbReference type="ARBA" id="ARBA00022553"/>
    </source>
</evidence>
<dbReference type="SMART" id="SM01294">
    <property type="entry name" value="PKS_PP_betabranch"/>
    <property type="match status" value="1"/>
</dbReference>
<dbReference type="InterPro" id="IPR009081">
    <property type="entry name" value="PP-bd_ACP"/>
</dbReference>
<dbReference type="SMART" id="SM00823">
    <property type="entry name" value="PKS_PP"/>
    <property type="match status" value="1"/>
</dbReference>
<dbReference type="EMBL" id="BAAAYK010000027">
    <property type="protein sequence ID" value="GAA3354003.1"/>
    <property type="molecule type" value="Genomic_DNA"/>
</dbReference>
<dbReference type="SMART" id="SM00825">
    <property type="entry name" value="PKS_KS"/>
    <property type="match status" value="1"/>
</dbReference>
<dbReference type="Gene3D" id="3.40.50.720">
    <property type="entry name" value="NAD(P)-binding Rossmann-like Domain"/>
    <property type="match status" value="1"/>
</dbReference>
<proteinExistence type="predicted"/>
<dbReference type="Gene3D" id="1.10.1200.10">
    <property type="entry name" value="ACP-like"/>
    <property type="match status" value="1"/>
</dbReference>
<keyword evidence="8" id="KW-1185">Reference proteome</keyword>
<dbReference type="PROSITE" id="PS00606">
    <property type="entry name" value="KS3_1"/>
    <property type="match status" value="1"/>
</dbReference>
<dbReference type="SUPFAM" id="SSF53901">
    <property type="entry name" value="Thiolase-like"/>
    <property type="match status" value="1"/>
</dbReference>
<evidence type="ECO:0000313" key="8">
    <source>
        <dbReference type="Proteomes" id="UP001500483"/>
    </source>
</evidence>
<evidence type="ECO:0000256" key="4">
    <source>
        <dbReference type="SAM" id="MobiDB-lite"/>
    </source>
</evidence>
<reference evidence="8" key="1">
    <citation type="journal article" date="2019" name="Int. J. Syst. Evol. Microbiol.">
        <title>The Global Catalogue of Microorganisms (GCM) 10K type strain sequencing project: providing services to taxonomists for standard genome sequencing and annotation.</title>
        <authorList>
            <consortium name="The Broad Institute Genomics Platform"/>
            <consortium name="The Broad Institute Genome Sequencing Center for Infectious Disease"/>
            <person name="Wu L."/>
            <person name="Ma J."/>
        </authorList>
    </citation>
    <scope>NUCLEOTIDE SEQUENCE [LARGE SCALE GENOMIC DNA]</scope>
    <source>
        <strain evidence="8">JCM 9687</strain>
    </source>
</reference>
<feature type="region of interest" description="Disordered" evidence="4">
    <location>
        <begin position="458"/>
        <end position="477"/>
    </location>
</feature>
<keyword evidence="1" id="KW-0596">Phosphopantetheine</keyword>
<sequence>MHRLTADGVPARLVAWSAWESTSDGSAAHRRANGLPALDPDLAATALGRALGGPERSLVLADVRWETFAPAFTATRRSALFDDIPAAALGATATEDGGSLREELAALGEPERAERLLALVRTAAADVLGHGGADAVEPDLPFRDLGFDSLTAVDLRGALGAATGLALPATLVFDHPTPDALAAHLLAELTGTRPGTEPVAAVAAPDDDPIAIVGMSCRYPGGVRSPEDLWRLLLDETDAIGPAPTGRGWDLTALGTKEGGFLHDVADFDPGFFGISPREAMVMDPQQRIVLEAAWEAWERAGIDPAQLRGTDAGVFVGGGSGDYRPPAGQVGHAQTAQSASLISGRLAYTFGLEGPAVTVDTACSSSLVALHQAVQALRTGECSVALAGGVTVMSTPVGFVEFGELGALSPDGRCRAFADTADGTGWSEGVGMLVVERLSDARGTGTRCWRCCAGPRSTRTGPRTGSPRRTGCPSSG</sequence>